<evidence type="ECO:0000313" key="10">
    <source>
        <dbReference type="Proteomes" id="UP001276659"/>
    </source>
</evidence>
<comment type="cofactor">
    <cofactor evidence="1">
        <name>Fe(2+)</name>
        <dbReference type="ChEBI" id="CHEBI:29033"/>
    </cofactor>
</comment>
<dbReference type="GO" id="GO:0046872">
    <property type="term" value="F:metal ion binding"/>
    <property type="evidence" value="ECO:0007669"/>
    <property type="project" value="UniProtKB-KW"/>
</dbReference>
<keyword evidence="10" id="KW-1185">Reference proteome</keyword>
<evidence type="ECO:0000256" key="6">
    <source>
        <dbReference type="ARBA" id="ARBA00023004"/>
    </source>
</evidence>
<comment type="caution">
    <text evidence="9">The sequence shown here is derived from an EMBL/GenBank/DDBJ whole genome shotgun (WGS) entry which is preliminary data.</text>
</comment>
<dbReference type="PANTHER" id="PTHR30468:SF31">
    <property type="entry name" value="ALPHA-KETOGLUTARATE-DEPENDENT SULFONATE DIOXYGENASE-RELATED"/>
    <property type="match status" value="1"/>
</dbReference>
<dbReference type="GO" id="GO:0016706">
    <property type="term" value="F:2-oxoglutarate-dependent dioxygenase activity"/>
    <property type="evidence" value="ECO:0007669"/>
    <property type="project" value="TreeGrafter"/>
</dbReference>
<evidence type="ECO:0000256" key="2">
    <source>
        <dbReference type="ARBA" id="ARBA00005896"/>
    </source>
</evidence>
<dbReference type="Proteomes" id="UP001276659">
    <property type="component" value="Unassembled WGS sequence"/>
</dbReference>
<evidence type="ECO:0000256" key="1">
    <source>
        <dbReference type="ARBA" id="ARBA00001954"/>
    </source>
</evidence>
<organism evidence="9 10">
    <name type="scientific">Lepraria neglecta</name>
    <dbReference type="NCBI Taxonomy" id="209136"/>
    <lineage>
        <taxon>Eukaryota</taxon>
        <taxon>Fungi</taxon>
        <taxon>Dikarya</taxon>
        <taxon>Ascomycota</taxon>
        <taxon>Pezizomycotina</taxon>
        <taxon>Lecanoromycetes</taxon>
        <taxon>OSLEUM clade</taxon>
        <taxon>Lecanoromycetidae</taxon>
        <taxon>Lecanorales</taxon>
        <taxon>Lecanorineae</taxon>
        <taxon>Stereocaulaceae</taxon>
        <taxon>Lepraria</taxon>
    </lineage>
</organism>
<dbReference type="InterPro" id="IPR042098">
    <property type="entry name" value="TauD-like_sf"/>
</dbReference>
<keyword evidence="3" id="KW-0479">Metal-binding</keyword>
<evidence type="ECO:0000256" key="4">
    <source>
        <dbReference type="ARBA" id="ARBA00022964"/>
    </source>
</evidence>
<evidence type="ECO:0000259" key="8">
    <source>
        <dbReference type="Pfam" id="PF02668"/>
    </source>
</evidence>
<dbReference type="Pfam" id="PF02668">
    <property type="entry name" value="TauD"/>
    <property type="match status" value="1"/>
</dbReference>
<reference evidence="9" key="1">
    <citation type="submission" date="2022-11" db="EMBL/GenBank/DDBJ databases">
        <title>Chromosomal genome sequence assembly and mating type (MAT) locus characterization of the leprose asexual lichenized fungus Lepraria neglecta (Nyl.) Erichsen.</title>
        <authorList>
            <person name="Allen J.L."/>
            <person name="Pfeffer B."/>
        </authorList>
    </citation>
    <scope>NUCLEOTIDE SEQUENCE</scope>
    <source>
        <strain evidence="9">Allen 5258</strain>
    </source>
</reference>
<dbReference type="PANTHER" id="PTHR30468">
    <property type="entry name" value="ALPHA-KETOGLUTARATE-DEPENDENT SULFONATE DIOXYGENASE"/>
    <property type="match status" value="1"/>
</dbReference>
<evidence type="ECO:0000313" key="9">
    <source>
        <dbReference type="EMBL" id="KAK3174283.1"/>
    </source>
</evidence>
<dbReference type="AlphaFoldDB" id="A0AAD9ZDD0"/>
<dbReference type="GO" id="GO:0005737">
    <property type="term" value="C:cytoplasm"/>
    <property type="evidence" value="ECO:0007669"/>
    <property type="project" value="TreeGrafter"/>
</dbReference>
<keyword evidence="5" id="KW-0560">Oxidoreductase</keyword>
<name>A0AAD9ZDD0_9LECA</name>
<feature type="region of interest" description="Disordered" evidence="7">
    <location>
        <begin position="372"/>
        <end position="403"/>
    </location>
</feature>
<dbReference type="InterPro" id="IPR051323">
    <property type="entry name" value="AtsK-like"/>
</dbReference>
<proteinExistence type="inferred from homology"/>
<dbReference type="FunFam" id="3.60.130.10:FF:000003">
    <property type="entry name" value="Alpha-ketoglutarate-dependent taurine dioxygenase"/>
    <property type="match status" value="1"/>
</dbReference>
<dbReference type="Gene3D" id="3.60.130.10">
    <property type="entry name" value="Clavaminate synthase-like"/>
    <property type="match status" value="1"/>
</dbReference>
<evidence type="ECO:0000256" key="5">
    <source>
        <dbReference type="ARBA" id="ARBA00023002"/>
    </source>
</evidence>
<keyword evidence="4" id="KW-0223">Dioxygenase</keyword>
<feature type="domain" description="TauD/TfdA-like" evidence="8">
    <location>
        <begin position="96"/>
        <end position="362"/>
    </location>
</feature>
<sequence>MAPFMQESSIYPTYASTEKLNGTLLSSPSPIKKQNDLVYEPGRSNIEDHSDYEHDDLRPIFPNVHWEPLTEVPYHDRGLQGDPQFRNLLADATDIFDYNPKIGTEVHGVNLAKLTNAQKDELARLIATRGVVFFRDQKDLDIDAQRQLGEYFGKLHKHATTSVPRRGDIDDVHVVYTDEKSKEQRATFAPTFLWHSDVTYEIQPPSYTSLKLLSGPPRGGGGDTLWSSQYAVYDLLSPGMQKYLEGLEALHSAHIQADGSNALGRAVRRDPVVTKHPLVRTNPVTGWKSVFFNPGFVTAIVGVPKAESNAIINYLNELIATTQEIHVRFQWQKNDVAFWDNRVCNHSASYGFAPHRRHAVRVACHAERPVFDPAGKSQEEETNARYGLPRVNKDGSGHPNYND</sequence>
<comment type="similarity">
    <text evidence="2">Belongs to the TfdA dioxygenase family.</text>
</comment>
<dbReference type="SUPFAM" id="SSF51197">
    <property type="entry name" value="Clavaminate synthase-like"/>
    <property type="match status" value="1"/>
</dbReference>
<protein>
    <recommendedName>
        <fullName evidence="8">TauD/TfdA-like domain-containing protein</fullName>
    </recommendedName>
</protein>
<keyword evidence="6" id="KW-0408">Iron</keyword>
<evidence type="ECO:0000256" key="3">
    <source>
        <dbReference type="ARBA" id="ARBA00022723"/>
    </source>
</evidence>
<evidence type="ECO:0000256" key="7">
    <source>
        <dbReference type="SAM" id="MobiDB-lite"/>
    </source>
</evidence>
<dbReference type="InterPro" id="IPR003819">
    <property type="entry name" value="TauD/TfdA-like"/>
</dbReference>
<dbReference type="EMBL" id="JASNWA010000006">
    <property type="protein sequence ID" value="KAK3174283.1"/>
    <property type="molecule type" value="Genomic_DNA"/>
</dbReference>
<accession>A0AAD9ZDD0</accession>
<gene>
    <name evidence="9" type="ORF">OEA41_001527</name>
</gene>